<keyword evidence="3" id="KW-1185">Reference proteome</keyword>
<organism evidence="2 3">
    <name type="scientific">Oryza meyeriana var. granulata</name>
    <dbReference type="NCBI Taxonomy" id="110450"/>
    <lineage>
        <taxon>Eukaryota</taxon>
        <taxon>Viridiplantae</taxon>
        <taxon>Streptophyta</taxon>
        <taxon>Embryophyta</taxon>
        <taxon>Tracheophyta</taxon>
        <taxon>Spermatophyta</taxon>
        <taxon>Magnoliopsida</taxon>
        <taxon>Liliopsida</taxon>
        <taxon>Poales</taxon>
        <taxon>Poaceae</taxon>
        <taxon>BOP clade</taxon>
        <taxon>Oryzoideae</taxon>
        <taxon>Oryzeae</taxon>
        <taxon>Oryzinae</taxon>
        <taxon>Oryza</taxon>
        <taxon>Oryza meyeriana</taxon>
    </lineage>
</organism>
<accession>A0A6G1CQL8</accession>
<dbReference type="GO" id="GO:0045927">
    <property type="term" value="P:positive regulation of growth"/>
    <property type="evidence" value="ECO:0007669"/>
    <property type="project" value="InterPro"/>
</dbReference>
<dbReference type="Proteomes" id="UP000479710">
    <property type="component" value="Unassembled WGS sequence"/>
</dbReference>
<reference evidence="2 3" key="1">
    <citation type="submission" date="2019-11" db="EMBL/GenBank/DDBJ databases">
        <title>Whole genome sequence of Oryza granulata.</title>
        <authorList>
            <person name="Li W."/>
        </authorList>
    </citation>
    <scope>NUCLEOTIDE SEQUENCE [LARGE SCALE GENOMIC DNA]</scope>
    <source>
        <strain evidence="3">cv. Menghai</strain>
        <tissue evidence="2">Leaf</tissue>
    </source>
</reference>
<dbReference type="EMBL" id="SPHZ02000008">
    <property type="protein sequence ID" value="KAF0902416.1"/>
    <property type="molecule type" value="Genomic_DNA"/>
</dbReference>
<sequence>MAHQALGDAAIARLRHHLINLNGVGKVISEDDAILLGLTCFGDAFAELWARLRGAVAAADPGLAGQWRAALGGILEWLEEFDQRVGGSCGCVPTANCEYV</sequence>
<evidence type="ECO:0000313" key="2">
    <source>
        <dbReference type="EMBL" id="KAF0902416.1"/>
    </source>
</evidence>
<dbReference type="PANTHER" id="PTHR31371:SF14">
    <property type="entry name" value="SIMILARITY TO UNKNOWN PROTEIN"/>
    <property type="match status" value="1"/>
</dbReference>
<dbReference type="InterPro" id="IPR021864">
    <property type="entry name" value="DUF3475"/>
</dbReference>
<name>A0A6G1CQL8_9ORYZ</name>
<gene>
    <name evidence="2" type="ORF">E2562_016251</name>
</gene>
<dbReference type="AlphaFoldDB" id="A0A6G1CQL8"/>
<evidence type="ECO:0000313" key="3">
    <source>
        <dbReference type="Proteomes" id="UP000479710"/>
    </source>
</evidence>
<dbReference type="Pfam" id="PF11961">
    <property type="entry name" value="DUF3475"/>
    <property type="match status" value="1"/>
</dbReference>
<comment type="caution">
    <text evidence="2">The sequence shown here is derived from an EMBL/GenBank/DDBJ whole genome shotgun (WGS) entry which is preliminary data.</text>
</comment>
<proteinExistence type="predicted"/>
<protein>
    <recommendedName>
        <fullName evidence="1">DUF3475 domain-containing protein</fullName>
    </recommendedName>
</protein>
<evidence type="ECO:0000259" key="1">
    <source>
        <dbReference type="Pfam" id="PF11961"/>
    </source>
</evidence>
<dbReference type="PANTHER" id="PTHR31371">
    <property type="entry name" value="BNAC09G50660D PROTEIN"/>
    <property type="match status" value="1"/>
</dbReference>
<feature type="domain" description="DUF3475" evidence="1">
    <location>
        <begin position="3"/>
        <end position="40"/>
    </location>
</feature>